<name>A0A6L2P7E2_TANCI</name>
<feature type="non-terminal residue" evidence="3">
    <location>
        <position position="389"/>
    </location>
</feature>
<proteinExistence type="predicted"/>
<gene>
    <name evidence="3" type="ORF">Tci_065775</name>
</gene>
<dbReference type="AlphaFoldDB" id="A0A6L2P7E2"/>
<feature type="compositionally biased region" description="Basic and acidic residues" evidence="1">
    <location>
        <begin position="337"/>
        <end position="361"/>
    </location>
</feature>
<feature type="domain" description="Retrovirus-related Pol polyprotein from transposon TNT 1-94-like beta-barrel" evidence="2">
    <location>
        <begin position="250"/>
        <end position="299"/>
    </location>
</feature>
<sequence length="389" mass="43296">MLDSQVNDKKIGVGYHAVPPPYTGNFMPHKPDLTLANVDEYIVSESVTSVPAVATNEAKTSESKPKSISEPLIEDCVTNSEDDNETRAKSKQRKPSFAKEECVKPNEQVKYPRESVKQNSSKAVVSVNTARQINTAYPRPTVNSARPVSNVFNRAHSHDRRPFNKFIANKDNNFNKKVNNVRGNITTVGPRVVVSDDQENQVNVVKASACWVWRPKHKVLDHVSRNEGASITLKKFDYGNPQLELQEKKVIDSRCSKHMTANKSYLSEYEEIDGGYVAFGGDSKGGKITGKGKISTDTKCVVLSHDFKLVDESQVLLRVPRKNNMYSVDLKNVSPSRGEEEKKDAEDLGNKDNKVLSTKEPRFNQEKEANVNNTNNINTVSSTVNTASI</sequence>
<dbReference type="EMBL" id="BKCJ010010932">
    <property type="protein sequence ID" value="GEU93797.1"/>
    <property type="molecule type" value="Genomic_DNA"/>
</dbReference>
<accession>A0A6L2P7E2</accession>
<dbReference type="InterPro" id="IPR054722">
    <property type="entry name" value="PolX-like_BBD"/>
</dbReference>
<evidence type="ECO:0000256" key="1">
    <source>
        <dbReference type="SAM" id="MobiDB-lite"/>
    </source>
</evidence>
<feature type="region of interest" description="Disordered" evidence="1">
    <location>
        <begin position="79"/>
        <end position="103"/>
    </location>
</feature>
<feature type="region of interest" description="Disordered" evidence="1">
    <location>
        <begin position="328"/>
        <end position="361"/>
    </location>
</feature>
<organism evidence="3">
    <name type="scientific">Tanacetum cinerariifolium</name>
    <name type="common">Dalmatian daisy</name>
    <name type="synonym">Chrysanthemum cinerariifolium</name>
    <dbReference type="NCBI Taxonomy" id="118510"/>
    <lineage>
        <taxon>Eukaryota</taxon>
        <taxon>Viridiplantae</taxon>
        <taxon>Streptophyta</taxon>
        <taxon>Embryophyta</taxon>
        <taxon>Tracheophyta</taxon>
        <taxon>Spermatophyta</taxon>
        <taxon>Magnoliopsida</taxon>
        <taxon>eudicotyledons</taxon>
        <taxon>Gunneridae</taxon>
        <taxon>Pentapetalae</taxon>
        <taxon>asterids</taxon>
        <taxon>campanulids</taxon>
        <taxon>Asterales</taxon>
        <taxon>Asteraceae</taxon>
        <taxon>Asteroideae</taxon>
        <taxon>Anthemideae</taxon>
        <taxon>Anthemidinae</taxon>
        <taxon>Tanacetum</taxon>
    </lineage>
</organism>
<comment type="caution">
    <text evidence="3">The sequence shown here is derived from an EMBL/GenBank/DDBJ whole genome shotgun (WGS) entry which is preliminary data.</text>
</comment>
<protein>
    <recommendedName>
        <fullName evidence="2">Retrovirus-related Pol polyprotein from transposon TNT 1-94-like beta-barrel domain-containing protein</fullName>
    </recommendedName>
</protein>
<reference evidence="3" key="1">
    <citation type="journal article" date="2019" name="Sci. Rep.">
        <title>Draft genome of Tanacetum cinerariifolium, the natural source of mosquito coil.</title>
        <authorList>
            <person name="Yamashiro T."/>
            <person name="Shiraishi A."/>
            <person name="Satake H."/>
            <person name="Nakayama K."/>
        </authorList>
    </citation>
    <scope>NUCLEOTIDE SEQUENCE</scope>
</reference>
<dbReference type="Pfam" id="PF22936">
    <property type="entry name" value="Pol_BBD"/>
    <property type="match status" value="1"/>
</dbReference>
<evidence type="ECO:0000313" key="3">
    <source>
        <dbReference type="EMBL" id="GEU93797.1"/>
    </source>
</evidence>
<evidence type="ECO:0000259" key="2">
    <source>
        <dbReference type="Pfam" id="PF22936"/>
    </source>
</evidence>